<dbReference type="InterPro" id="IPR051395">
    <property type="entry name" value="Cytochrome_c_Peroxidase/MauG"/>
</dbReference>
<dbReference type="GO" id="GO:0004601">
    <property type="term" value="F:peroxidase activity"/>
    <property type="evidence" value="ECO:0007669"/>
    <property type="project" value="UniProtKB-KW"/>
</dbReference>
<name>A0ABW0ID37_9BACT</name>
<protein>
    <submittedName>
        <fullName evidence="10">Cytochrome-c peroxidase</fullName>
    </submittedName>
</protein>
<dbReference type="PANTHER" id="PTHR30600:SF10">
    <property type="entry name" value="BLL6722 PROTEIN"/>
    <property type="match status" value="1"/>
</dbReference>
<feature type="domain" description="Cytochrome c" evidence="9">
    <location>
        <begin position="225"/>
        <end position="354"/>
    </location>
</feature>
<organism evidence="10 11">
    <name type="scientific">Larkinella bovis</name>
    <dbReference type="NCBI Taxonomy" id="683041"/>
    <lineage>
        <taxon>Bacteria</taxon>
        <taxon>Pseudomonadati</taxon>
        <taxon>Bacteroidota</taxon>
        <taxon>Cytophagia</taxon>
        <taxon>Cytophagales</taxon>
        <taxon>Spirosomataceae</taxon>
        <taxon>Larkinella</taxon>
    </lineage>
</organism>
<keyword evidence="4" id="KW-0732">Signal</keyword>
<keyword evidence="3 8" id="KW-0479">Metal-binding</keyword>
<evidence type="ECO:0000256" key="4">
    <source>
        <dbReference type="ARBA" id="ARBA00022729"/>
    </source>
</evidence>
<evidence type="ECO:0000313" key="11">
    <source>
        <dbReference type="Proteomes" id="UP001596106"/>
    </source>
</evidence>
<comment type="subcellular location">
    <subcellularLocation>
        <location evidence="1">Periplasm</location>
    </subcellularLocation>
</comment>
<sequence>MTRWQHAGIIGAIVFYGFTVACQNDSGKGGPIEPDPGTKPVEFKPTPYAWKKPANFSDPHYHFSKNPLTVEGVTLGKALFYDGILSKDGSISCAFCHQPAAAFAHTDHPLSHGIGDKIGTRNVPAIQNVAWKQAFFWDGGIADLDLLPISPIQNPVEMGDSLGNVLKKVRASGQYPAMFKAAFGTDEVTTERFLKALSQFMLTMVSGTSKYDKYARKEAGAMLGEHEVHGLNLFNQHCAGCHTGEQFTDQSYRNNGLRMQLANSKDYDLGRYQITLNLDDYNKFRVPSLRNVERTFPYMHDGRFQTLEQVLDHYTNDVQDTPQLDPLLKKNGKPGIPLTQEDKSDLIAFLKTLTDTEFLSDRRFQPD</sequence>
<keyword evidence="2 8" id="KW-0349">Heme</keyword>
<evidence type="ECO:0000313" key="10">
    <source>
        <dbReference type="EMBL" id="MFC5410052.1"/>
    </source>
</evidence>
<keyword evidence="11" id="KW-1185">Reference proteome</keyword>
<evidence type="ECO:0000256" key="1">
    <source>
        <dbReference type="ARBA" id="ARBA00004418"/>
    </source>
</evidence>
<evidence type="ECO:0000256" key="5">
    <source>
        <dbReference type="ARBA" id="ARBA00022764"/>
    </source>
</evidence>
<proteinExistence type="predicted"/>
<dbReference type="Gene3D" id="1.10.760.10">
    <property type="entry name" value="Cytochrome c-like domain"/>
    <property type="match status" value="2"/>
</dbReference>
<evidence type="ECO:0000256" key="8">
    <source>
        <dbReference type="PROSITE-ProRule" id="PRU00433"/>
    </source>
</evidence>
<reference evidence="11" key="1">
    <citation type="journal article" date="2019" name="Int. J. Syst. Evol. Microbiol.">
        <title>The Global Catalogue of Microorganisms (GCM) 10K type strain sequencing project: providing services to taxonomists for standard genome sequencing and annotation.</title>
        <authorList>
            <consortium name="The Broad Institute Genomics Platform"/>
            <consortium name="The Broad Institute Genome Sequencing Center for Infectious Disease"/>
            <person name="Wu L."/>
            <person name="Ma J."/>
        </authorList>
    </citation>
    <scope>NUCLEOTIDE SEQUENCE [LARGE SCALE GENOMIC DNA]</scope>
    <source>
        <strain evidence="11">CCUG 55250</strain>
    </source>
</reference>
<evidence type="ECO:0000256" key="6">
    <source>
        <dbReference type="ARBA" id="ARBA00023002"/>
    </source>
</evidence>
<dbReference type="InterPro" id="IPR009056">
    <property type="entry name" value="Cyt_c-like_dom"/>
</dbReference>
<dbReference type="SUPFAM" id="SSF46626">
    <property type="entry name" value="Cytochrome c"/>
    <property type="match status" value="2"/>
</dbReference>
<keyword evidence="7 8" id="KW-0408">Iron</keyword>
<dbReference type="EMBL" id="JBHSMA010000003">
    <property type="protein sequence ID" value="MFC5410052.1"/>
    <property type="molecule type" value="Genomic_DNA"/>
</dbReference>
<keyword evidence="10" id="KW-0575">Peroxidase</keyword>
<dbReference type="InterPro" id="IPR026259">
    <property type="entry name" value="MauG/Cytc_peroxidase"/>
</dbReference>
<dbReference type="PIRSF" id="PIRSF000294">
    <property type="entry name" value="Cytochrome-c_peroxidase"/>
    <property type="match status" value="1"/>
</dbReference>
<comment type="caution">
    <text evidence="10">The sequence shown here is derived from an EMBL/GenBank/DDBJ whole genome shotgun (WGS) entry which is preliminary data.</text>
</comment>
<dbReference type="Proteomes" id="UP001596106">
    <property type="component" value="Unassembled WGS sequence"/>
</dbReference>
<gene>
    <name evidence="10" type="ORF">ACFPMF_12080</name>
</gene>
<evidence type="ECO:0000256" key="2">
    <source>
        <dbReference type="ARBA" id="ARBA00022617"/>
    </source>
</evidence>
<keyword evidence="6" id="KW-0560">Oxidoreductase</keyword>
<dbReference type="InterPro" id="IPR036909">
    <property type="entry name" value="Cyt_c-like_dom_sf"/>
</dbReference>
<dbReference type="PROSITE" id="PS51257">
    <property type="entry name" value="PROKAR_LIPOPROTEIN"/>
    <property type="match status" value="1"/>
</dbReference>
<keyword evidence="5" id="KW-0574">Periplasm</keyword>
<evidence type="ECO:0000256" key="3">
    <source>
        <dbReference type="ARBA" id="ARBA00022723"/>
    </source>
</evidence>
<dbReference type="PROSITE" id="PS51007">
    <property type="entry name" value="CYTC"/>
    <property type="match status" value="1"/>
</dbReference>
<dbReference type="InterPro" id="IPR004852">
    <property type="entry name" value="Di-haem_cyt_c_peroxidsae"/>
</dbReference>
<accession>A0ABW0ID37</accession>
<dbReference type="PANTHER" id="PTHR30600">
    <property type="entry name" value="CYTOCHROME C PEROXIDASE-RELATED"/>
    <property type="match status" value="1"/>
</dbReference>
<evidence type="ECO:0000256" key="7">
    <source>
        <dbReference type="ARBA" id="ARBA00023004"/>
    </source>
</evidence>
<evidence type="ECO:0000259" key="9">
    <source>
        <dbReference type="PROSITE" id="PS51007"/>
    </source>
</evidence>
<dbReference type="RefSeq" id="WP_379844990.1">
    <property type="nucleotide sequence ID" value="NZ_JBHSMA010000003.1"/>
</dbReference>
<dbReference type="Pfam" id="PF03150">
    <property type="entry name" value="CCP_MauG"/>
    <property type="match status" value="1"/>
</dbReference>